<feature type="region of interest" description="Disordered" evidence="1">
    <location>
        <begin position="127"/>
        <end position="166"/>
    </location>
</feature>
<name>A0ABY8LEU8_9RHOB</name>
<accession>A0ABY8LEU8</accession>
<feature type="compositionally biased region" description="Polar residues" evidence="1">
    <location>
        <begin position="146"/>
        <end position="166"/>
    </location>
</feature>
<sequence length="382" mass="39605">MADKLNGIIISEVLADNPSSGGFDTDGDGRASKSDEFIEIQNTTGNPISLAGYQLWSDDRGLLYEFGPGTTIAPGGTATVVGEYTGTPPPGFYDAGLSNSGNFLPDGEGSKFDTIYLVDPATGDFIALSYGDPPRPPDPPQGFPGTNQQGSGEQINSNAPNGTAFSRNAEGQFVEDPNPDPGTPGVACYAAGTLIATPDGPRRIETLAAGDHVGTLDGGAAPIRLMLFRREQFEDPDAARPIQIKAGALGPGRPARDLVVSANHRILVGGQGQLADRFPAECFVPAKALVGLPRIRVMAGKRAILWVHFLLPDHGVVFAEGACSESILPGPVALRQAAPGPRRVLRAGAPAAPRPARPCLTPRQAAECLAPRPAAAPDAVPA</sequence>
<dbReference type="Pfam" id="PF00932">
    <property type="entry name" value="LTD"/>
    <property type="match status" value="1"/>
</dbReference>
<feature type="domain" description="LTD" evidence="2">
    <location>
        <begin position="1"/>
        <end position="134"/>
    </location>
</feature>
<dbReference type="Proteomes" id="UP001243420">
    <property type="component" value="Chromosome"/>
</dbReference>
<dbReference type="SUPFAM" id="SSF74853">
    <property type="entry name" value="Lamin A/C globular tail domain"/>
    <property type="match status" value="1"/>
</dbReference>
<dbReference type="SUPFAM" id="SSF51294">
    <property type="entry name" value="Hedgehog/intein (Hint) domain"/>
    <property type="match status" value="1"/>
</dbReference>
<dbReference type="Gene3D" id="2.60.40.1260">
    <property type="entry name" value="Lamin Tail domain"/>
    <property type="match status" value="1"/>
</dbReference>
<protein>
    <submittedName>
        <fullName evidence="3">Hint domain-containing protein</fullName>
    </submittedName>
</protein>
<keyword evidence="4" id="KW-1185">Reference proteome</keyword>
<dbReference type="PROSITE" id="PS51841">
    <property type="entry name" value="LTD"/>
    <property type="match status" value="1"/>
</dbReference>
<proteinExistence type="predicted"/>
<dbReference type="Gene3D" id="2.170.16.10">
    <property type="entry name" value="Hedgehog/Intein (Hint) domain"/>
    <property type="match status" value="1"/>
</dbReference>
<reference evidence="3 4" key="1">
    <citation type="submission" date="2023-04" db="EMBL/GenBank/DDBJ databases">
        <title>Jannaschia ovalis sp. nov., a marine bacterium isolated from sea tidal flat.</title>
        <authorList>
            <person name="Kwon D.Y."/>
            <person name="Kim J.-J."/>
        </authorList>
    </citation>
    <scope>NUCLEOTIDE SEQUENCE [LARGE SCALE GENOMIC DNA]</scope>
    <source>
        <strain evidence="3 4">GRR-S6-38</strain>
    </source>
</reference>
<dbReference type="Pfam" id="PF13403">
    <property type="entry name" value="Hint_2"/>
    <property type="match status" value="1"/>
</dbReference>
<dbReference type="InterPro" id="IPR036844">
    <property type="entry name" value="Hint_dom_sf"/>
</dbReference>
<gene>
    <name evidence="3" type="ORF">P8627_02600</name>
</gene>
<evidence type="ECO:0000313" key="3">
    <source>
        <dbReference type="EMBL" id="WGH79172.1"/>
    </source>
</evidence>
<dbReference type="PROSITE" id="PS50817">
    <property type="entry name" value="INTEIN_N_TER"/>
    <property type="match status" value="1"/>
</dbReference>
<organism evidence="3 4">
    <name type="scientific">Jannaschia ovalis</name>
    <dbReference type="NCBI Taxonomy" id="3038773"/>
    <lineage>
        <taxon>Bacteria</taxon>
        <taxon>Pseudomonadati</taxon>
        <taxon>Pseudomonadota</taxon>
        <taxon>Alphaproteobacteria</taxon>
        <taxon>Rhodobacterales</taxon>
        <taxon>Roseobacteraceae</taxon>
        <taxon>Jannaschia</taxon>
    </lineage>
</organism>
<evidence type="ECO:0000256" key="1">
    <source>
        <dbReference type="SAM" id="MobiDB-lite"/>
    </source>
</evidence>
<dbReference type="InterPro" id="IPR028992">
    <property type="entry name" value="Hedgehog/Intein_dom"/>
</dbReference>
<dbReference type="InterPro" id="IPR006141">
    <property type="entry name" value="Intein_N"/>
</dbReference>
<dbReference type="RefSeq" id="WP_279965955.1">
    <property type="nucleotide sequence ID" value="NZ_CP122537.1"/>
</dbReference>
<dbReference type="InterPro" id="IPR036415">
    <property type="entry name" value="Lamin_tail_dom_sf"/>
</dbReference>
<evidence type="ECO:0000313" key="4">
    <source>
        <dbReference type="Proteomes" id="UP001243420"/>
    </source>
</evidence>
<evidence type="ECO:0000259" key="2">
    <source>
        <dbReference type="PROSITE" id="PS51841"/>
    </source>
</evidence>
<dbReference type="InterPro" id="IPR001322">
    <property type="entry name" value="Lamin_tail_dom"/>
</dbReference>
<dbReference type="EMBL" id="CP122537">
    <property type="protein sequence ID" value="WGH79172.1"/>
    <property type="molecule type" value="Genomic_DNA"/>
</dbReference>
<feature type="compositionally biased region" description="Pro residues" evidence="1">
    <location>
        <begin position="133"/>
        <end position="142"/>
    </location>
</feature>